<dbReference type="Gene3D" id="1.40.20.10">
    <property type="entry name" value="CHAD domain"/>
    <property type="match status" value="1"/>
</dbReference>
<organism evidence="3 4">
    <name type="scientific">Microvirga puerhi</name>
    <dbReference type="NCBI Taxonomy" id="2876078"/>
    <lineage>
        <taxon>Bacteria</taxon>
        <taxon>Pseudomonadati</taxon>
        <taxon>Pseudomonadota</taxon>
        <taxon>Alphaproteobacteria</taxon>
        <taxon>Hyphomicrobiales</taxon>
        <taxon>Methylobacteriaceae</taxon>
        <taxon>Microvirga</taxon>
    </lineage>
</organism>
<dbReference type="InterPro" id="IPR033469">
    <property type="entry name" value="CYTH-like_dom_sf"/>
</dbReference>
<dbReference type="InterPro" id="IPR038186">
    <property type="entry name" value="CHAD_dom_sf"/>
</dbReference>
<dbReference type="SUPFAM" id="SSF55154">
    <property type="entry name" value="CYTH-like phosphatases"/>
    <property type="match status" value="1"/>
</dbReference>
<sequence>MPREVELKLELASGTLDDLLAHSVLKKAKPLADQSGILRATYFDTPELALRQRQLSLRIREKDGHLIQTLKASGEESGPALDRKEWECPVKEGLDLDMLSDTPLADLLADAALRESLLPLFMIETRRRVFSLERDGALIELSLDQAAAIAGQQHLPFTEVELELKRGDTSALFSIALDLQDGMPLRLSTLTKSERGYRLLGADTATSVKAKEIAIQPHMSSEKAFQLAARACLFQVIQNEEILRRTRAPEALHQMRVGTRRLKAAVALFEPLVDDRESKAVRKRLRWIGRKLGHVRDMDVYVHTLRETGPDLDREALNEAERERAKAYEALLKTLEKRRFMRSVLWLAAWIEAGQWHFRRKQRVQEARAIPATDRASTELQRRWKRIRKGARRLPDLDAERRHKLRIRIKELRYGLEFFAATFPAKQAERRRQSMLSNLQDQQDELGEMNDIIMAEKLFPAHGAEKSQATRMKRLETRAEASARKLVKAKPFWNV</sequence>
<evidence type="ECO:0000313" key="4">
    <source>
        <dbReference type="Proteomes" id="UP000704176"/>
    </source>
</evidence>
<dbReference type="InterPro" id="IPR007899">
    <property type="entry name" value="CHAD_dom"/>
</dbReference>
<reference evidence="3 4" key="1">
    <citation type="submission" date="2021-09" db="EMBL/GenBank/DDBJ databases">
        <title>The complete genome sequence of a new microorganism.</title>
        <authorList>
            <person name="Zi Z."/>
        </authorList>
    </citation>
    <scope>NUCLEOTIDE SEQUENCE [LARGE SCALE GENOMIC DNA]</scope>
    <source>
        <strain evidence="3 4">WGZ8</strain>
    </source>
</reference>
<dbReference type="InterPro" id="IPR039013">
    <property type="entry name" value="YgiF"/>
</dbReference>
<feature type="domain" description="CYTH" evidence="1">
    <location>
        <begin position="2"/>
        <end position="203"/>
    </location>
</feature>
<gene>
    <name evidence="3" type="ORF">K9B37_09690</name>
</gene>
<proteinExistence type="predicted"/>
<accession>A0ABS7VLX3</accession>
<dbReference type="PROSITE" id="PS51708">
    <property type="entry name" value="CHAD"/>
    <property type="match status" value="1"/>
</dbReference>
<keyword evidence="4" id="KW-1185">Reference proteome</keyword>
<dbReference type="SMART" id="SM01118">
    <property type="entry name" value="CYTH"/>
    <property type="match status" value="1"/>
</dbReference>
<feature type="domain" description="CHAD" evidence="2">
    <location>
        <begin position="218"/>
        <end position="495"/>
    </location>
</feature>
<dbReference type="InterPro" id="IPR023577">
    <property type="entry name" value="CYTH_domain"/>
</dbReference>
<evidence type="ECO:0000259" key="2">
    <source>
        <dbReference type="PROSITE" id="PS51708"/>
    </source>
</evidence>
<dbReference type="PANTHER" id="PTHR39569:SF1">
    <property type="entry name" value="INORGANIC TRIPHOSPHATASE"/>
    <property type="match status" value="1"/>
</dbReference>
<dbReference type="Gene3D" id="2.40.320.10">
    <property type="entry name" value="Hypothetical Protein Pfu-838710-001"/>
    <property type="match status" value="1"/>
</dbReference>
<dbReference type="Pfam" id="PF05235">
    <property type="entry name" value="CHAD"/>
    <property type="match status" value="1"/>
</dbReference>
<dbReference type="EMBL" id="JAIRBM010000006">
    <property type="protein sequence ID" value="MBZ6076547.1"/>
    <property type="molecule type" value="Genomic_DNA"/>
</dbReference>
<dbReference type="Pfam" id="PF01928">
    <property type="entry name" value="CYTH"/>
    <property type="match status" value="1"/>
</dbReference>
<dbReference type="SMART" id="SM00880">
    <property type="entry name" value="CHAD"/>
    <property type="match status" value="1"/>
</dbReference>
<evidence type="ECO:0000313" key="3">
    <source>
        <dbReference type="EMBL" id="MBZ6076547.1"/>
    </source>
</evidence>
<comment type="caution">
    <text evidence="3">The sequence shown here is derived from an EMBL/GenBank/DDBJ whole genome shotgun (WGS) entry which is preliminary data.</text>
</comment>
<name>A0ABS7VLX3_9HYPH</name>
<dbReference type="CDD" id="cd07756">
    <property type="entry name" value="CYTH-like_Pase_CHAD"/>
    <property type="match status" value="1"/>
</dbReference>
<dbReference type="PROSITE" id="PS51707">
    <property type="entry name" value="CYTH"/>
    <property type="match status" value="1"/>
</dbReference>
<evidence type="ECO:0000259" key="1">
    <source>
        <dbReference type="PROSITE" id="PS51707"/>
    </source>
</evidence>
<dbReference type="Proteomes" id="UP000704176">
    <property type="component" value="Unassembled WGS sequence"/>
</dbReference>
<dbReference type="PANTHER" id="PTHR39569">
    <property type="entry name" value="INORGANIC TRIPHOSPHATASE"/>
    <property type="match status" value="1"/>
</dbReference>
<protein>
    <submittedName>
        <fullName evidence="3">CHAD domain-containing protein</fullName>
    </submittedName>
</protein>
<dbReference type="RefSeq" id="WP_224312875.1">
    <property type="nucleotide sequence ID" value="NZ_JAIRBM010000006.1"/>
</dbReference>